<sequence length="159" mass="18349">MKKTHLIYISFFTLILTVLLSCSSNTNKPSVNDEQKLWETIAEFNQAFKNSNVEKLKAMITDNYIHTNGSSESINKNTWVNYLHKRNKDIENGDLIVNAYEMSEETVQFYDNVAIVTAKILVSNTRQGNLQENGFRVTNIWVRENGNWKRAGFHDGKIK</sequence>
<dbReference type="AlphaFoldDB" id="A0A554VRV0"/>
<keyword evidence="1" id="KW-0732">Signal</keyword>
<dbReference type="OrthoDB" id="1155228at2"/>
<keyword evidence="4" id="KW-1185">Reference proteome</keyword>
<dbReference type="RefSeq" id="WP_143915277.1">
    <property type="nucleotide sequence ID" value="NZ_CANLFO010000005.1"/>
</dbReference>
<dbReference type="SUPFAM" id="SSF54427">
    <property type="entry name" value="NTF2-like"/>
    <property type="match status" value="1"/>
</dbReference>
<dbReference type="Pfam" id="PF14534">
    <property type="entry name" value="DUF4440"/>
    <property type="match status" value="1"/>
</dbReference>
<dbReference type="Gene3D" id="3.10.450.50">
    <property type="match status" value="1"/>
</dbReference>
<dbReference type="InterPro" id="IPR027843">
    <property type="entry name" value="DUF4440"/>
</dbReference>
<feature type="chain" id="PRO_5022246101" evidence="1">
    <location>
        <begin position="24"/>
        <end position="159"/>
    </location>
</feature>
<evidence type="ECO:0000313" key="4">
    <source>
        <dbReference type="Proteomes" id="UP000318833"/>
    </source>
</evidence>
<protein>
    <submittedName>
        <fullName evidence="3">Nuclear transport factor 2 family protein</fullName>
    </submittedName>
</protein>
<evidence type="ECO:0000259" key="2">
    <source>
        <dbReference type="Pfam" id="PF14534"/>
    </source>
</evidence>
<dbReference type="EMBL" id="VLNR01000002">
    <property type="protein sequence ID" value="TSE11366.1"/>
    <property type="molecule type" value="Genomic_DNA"/>
</dbReference>
<feature type="domain" description="DUF4440" evidence="2">
    <location>
        <begin position="39"/>
        <end position="149"/>
    </location>
</feature>
<organism evidence="3 4">
    <name type="scientific">Aquimarina algiphila</name>
    <dbReference type="NCBI Taxonomy" id="2047982"/>
    <lineage>
        <taxon>Bacteria</taxon>
        <taxon>Pseudomonadati</taxon>
        <taxon>Bacteroidota</taxon>
        <taxon>Flavobacteriia</taxon>
        <taxon>Flavobacteriales</taxon>
        <taxon>Flavobacteriaceae</taxon>
        <taxon>Aquimarina</taxon>
    </lineage>
</organism>
<proteinExistence type="predicted"/>
<comment type="caution">
    <text evidence="3">The sequence shown here is derived from an EMBL/GenBank/DDBJ whole genome shotgun (WGS) entry which is preliminary data.</text>
</comment>
<gene>
    <name evidence="3" type="ORF">FOF46_01680</name>
</gene>
<evidence type="ECO:0000313" key="3">
    <source>
        <dbReference type="EMBL" id="TSE11366.1"/>
    </source>
</evidence>
<accession>A0A554VRV0</accession>
<dbReference type="Proteomes" id="UP000318833">
    <property type="component" value="Unassembled WGS sequence"/>
</dbReference>
<feature type="signal peptide" evidence="1">
    <location>
        <begin position="1"/>
        <end position="23"/>
    </location>
</feature>
<dbReference type="PROSITE" id="PS51257">
    <property type="entry name" value="PROKAR_LIPOPROTEIN"/>
    <property type="match status" value="1"/>
</dbReference>
<name>A0A554VRV0_9FLAO</name>
<dbReference type="InterPro" id="IPR032710">
    <property type="entry name" value="NTF2-like_dom_sf"/>
</dbReference>
<evidence type="ECO:0000256" key="1">
    <source>
        <dbReference type="SAM" id="SignalP"/>
    </source>
</evidence>
<reference evidence="3 4" key="1">
    <citation type="submission" date="2019-07" db="EMBL/GenBank/DDBJ databases">
        <title>The draft genome sequence of Aquimarina algiphila M91.</title>
        <authorList>
            <person name="Meng X."/>
        </authorList>
    </citation>
    <scope>NUCLEOTIDE SEQUENCE [LARGE SCALE GENOMIC DNA]</scope>
    <source>
        <strain evidence="3 4">M91</strain>
    </source>
</reference>